<organism evidence="4 5">
    <name type="scientific">Caballeronia udeis</name>
    <dbReference type="NCBI Taxonomy" id="1232866"/>
    <lineage>
        <taxon>Bacteria</taxon>
        <taxon>Pseudomonadati</taxon>
        <taxon>Pseudomonadota</taxon>
        <taxon>Betaproteobacteria</taxon>
        <taxon>Burkholderiales</taxon>
        <taxon>Burkholderiaceae</taxon>
        <taxon>Caballeronia</taxon>
    </lineage>
</organism>
<feature type="domain" description="Acetophenone carboxylase-like C-terminal" evidence="3">
    <location>
        <begin position="522"/>
        <end position="698"/>
    </location>
</feature>
<dbReference type="Pfam" id="PF19278">
    <property type="entry name" value="Hydant_A_C"/>
    <property type="match status" value="1"/>
</dbReference>
<dbReference type="OrthoDB" id="9768323at2"/>
<proteinExistence type="predicted"/>
<dbReference type="InterPro" id="IPR045079">
    <property type="entry name" value="Oxoprolinase-like"/>
</dbReference>
<dbReference type="InterPro" id="IPR043129">
    <property type="entry name" value="ATPase_NBD"/>
</dbReference>
<feature type="domain" description="Hydantoinase A/oxoprolinase" evidence="1">
    <location>
        <begin position="240"/>
        <end position="507"/>
    </location>
</feature>
<dbReference type="Proteomes" id="UP000054683">
    <property type="component" value="Unassembled WGS sequence"/>
</dbReference>
<dbReference type="PANTHER" id="PTHR11365">
    <property type="entry name" value="5-OXOPROLINASE RELATED"/>
    <property type="match status" value="1"/>
</dbReference>
<protein>
    <submittedName>
        <fullName evidence="4">5-oxoprolinase (ATP-hydrolyzing)</fullName>
    </submittedName>
</protein>
<evidence type="ECO:0000259" key="1">
    <source>
        <dbReference type="Pfam" id="PF01968"/>
    </source>
</evidence>
<dbReference type="Pfam" id="PF05378">
    <property type="entry name" value="Hydant_A_N"/>
    <property type="match status" value="1"/>
</dbReference>
<feature type="domain" description="Hydantoinase/oxoprolinase N-terminal" evidence="2">
    <location>
        <begin position="22"/>
        <end position="200"/>
    </location>
</feature>
<dbReference type="GO" id="GO:0017168">
    <property type="term" value="F:5-oxoprolinase (ATP-hydrolyzing) activity"/>
    <property type="evidence" value="ECO:0007669"/>
    <property type="project" value="TreeGrafter"/>
</dbReference>
<evidence type="ECO:0000313" key="4">
    <source>
        <dbReference type="EMBL" id="SAL34313.1"/>
    </source>
</evidence>
<evidence type="ECO:0000313" key="5">
    <source>
        <dbReference type="Proteomes" id="UP000054683"/>
    </source>
</evidence>
<reference evidence="4 5" key="1">
    <citation type="submission" date="2016-01" db="EMBL/GenBank/DDBJ databases">
        <authorList>
            <person name="Oliw E.H."/>
        </authorList>
    </citation>
    <scope>NUCLEOTIDE SEQUENCE [LARGE SCALE GENOMIC DNA]</scope>
    <source>
        <strain evidence="4">LMG 27134</strain>
    </source>
</reference>
<name>A0A158GQV8_9BURK</name>
<evidence type="ECO:0000259" key="3">
    <source>
        <dbReference type="Pfam" id="PF19278"/>
    </source>
</evidence>
<dbReference type="Pfam" id="PF01968">
    <property type="entry name" value="Hydantoinase_A"/>
    <property type="match status" value="1"/>
</dbReference>
<dbReference type="AlphaFoldDB" id="A0A158GQV8"/>
<dbReference type="GO" id="GO:0005829">
    <property type="term" value="C:cytosol"/>
    <property type="evidence" value="ECO:0007669"/>
    <property type="project" value="TreeGrafter"/>
</dbReference>
<gene>
    <name evidence="4" type="ORF">AWB69_03134</name>
</gene>
<dbReference type="PANTHER" id="PTHR11365:SF23">
    <property type="entry name" value="HYPOTHETICAL 5-OXOPROLINASE (EUROFUNG)-RELATED"/>
    <property type="match status" value="1"/>
</dbReference>
<dbReference type="EMBL" id="FCOK02000018">
    <property type="protein sequence ID" value="SAL34313.1"/>
    <property type="molecule type" value="Genomic_DNA"/>
</dbReference>
<dbReference type="RefSeq" id="WP_062086052.1">
    <property type="nucleotide sequence ID" value="NZ_FCOK02000018.1"/>
</dbReference>
<dbReference type="InterPro" id="IPR002821">
    <property type="entry name" value="Hydantoinase_A"/>
</dbReference>
<dbReference type="GO" id="GO:0006749">
    <property type="term" value="P:glutathione metabolic process"/>
    <property type="evidence" value="ECO:0007669"/>
    <property type="project" value="TreeGrafter"/>
</dbReference>
<dbReference type="InterPro" id="IPR049517">
    <property type="entry name" value="ACX-like_C"/>
</dbReference>
<evidence type="ECO:0000259" key="2">
    <source>
        <dbReference type="Pfam" id="PF05378"/>
    </source>
</evidence>
<sequence length="702" mass="74052">MVLRADPQALPDGGITAGKLCIGVDVGGTFTDVVLSDGNRVWRAKAASTTGALGRGVIAACRLVARRAGLDMEVMLSRVERFGLGTTAVTNSIASRTGHKVGLVTTRGFEDLVPIARVRRVPRDGWLVPPDSLIERDWIVGVDERIDRDGDVLQPLDVQQTVAAARHLHERFGIEALVVSFLWSCANPAHEAAAVLAIREALPHLPVLSGAALYPVAREYERTTFALLNAYTSGSLDGIDELVDELERLGLPRAPLLVHSGGGSITVAEGRSTPAVLAESGPAAGVVGALAVCRAAGVEDAVACDMGGTSFDMAIVRHGEPMRRTRGELMGIWTAMPMVDIESVTAGGGSIAWIDSLGLLRVGPRSAGAYPGPACYGRGGTEPTVTDALVVLGYIEPSRFLGGDMTLDLEAATAACERLAHRLGSDPRQVAWGIHEIAKVEMVRALRAQFAQRGLDPSGHAIVSMGGCGGLFNALIARELGIQRVLVPELTSVLSAFGAANADIRRERSRSVDLPLPCDAARVEARLSELAGAVQADLAADGIAESDRSVSFEADLRFMRQQSELTIDCSAGFDLAQQQRIVEAFKAEYGRRYGQGALVTGTPVELVTLRAIGRGRTVRAGLTHHASDPSVGPAPVVGTRSVYLGAQTAALQVDVIAGADLLPGQTLEGPTLIDSVDTTIWIPRDVRAVVDAHRTITLEVPR</sequence>
<accession>A0A158GQV8</accession>
<dbReference type="InterPro" id="IPR008040">
    <property type="entry name" value="Hydant_A_N"/>
</dbReference>
<dbReference type="SUPFAM" id="SSF53067">
    <property type="entry name" value="Actin-like ATPase domain"/>
    <property type="match status" value="1"/>
</dbReference>